<dbReference type="Gene3D" id="2.10.50.30">
    <property type="entry name" value="GPCR, family 3, nine cysteines domain"/>
    <property type="match status" value="1"/>
</dbReference>
<dbReference type="Pfam" id="PF00003">
    <property type="entry name" value="7tm_3"/>
    <property type="match status" value="1"/>
</dbReference>
<dbReference type="Pfam" id="PF01094">
    <property type="entry name" value="ANF_receptor"/>
    <property type="match status" value="1"/>
</dbReference>
<dbReference type="InterPro" id="IPR028082">
    <property type="entry name" value="Peripla_BP_I"/>
</dbReference>
<dbReference type="AlphaFoldDB" id="A0A504Y6M6"/>
<organism evidence="13 14">
    <name type="scientific">Fasciola gigantica</name>
    <name type="common">Giant liver fluke</name>
    <dbReference type="NCBI Taxonomy" id="46835"/>
    <lineage>
        <taxon>Eukaryota</taxon>
        <taxon>Metazoa</taxon>
        <taxon>Spiralia</taxon>
        <taxon>Lophotrochozoa</taxon>
        <taxon>Platyhelminthes</taxon>
        <taxon>Trematoda</taxon>
        <taxon>Digenea</taxon>
        <taxon>Plagiorchiida</taxon>
        <taxon>Echinostomata</taxon>
        <taxon>Echinostomatoidea</taxon>
        <taxon>Fasciolidae</taxon>
        <taxon>Fasciola</taxon>
    </lineage>
</organism>
<dbReference type="PROSITE" id="PS50259">
    <property type="entry name" value="G_PROTEIN_RECEP_F3_4"/>
    <property type="match status" value="1"/>
</dbReference>
<dbReference type="SUPFAM" id="SSF53822">
    <property type="entry name" value="Periplasmic binding protein-like I"/>
    <property type="match status" value="1"/>
</dbReference>
<evidence type="ECO:0000256" key="10">
    <source>
        <dbReference type="SAM" id="MobiDB-lite"/>
    </source>
</evidence>
<feature type="transmembrane region" description="Helical" evidence="11">
    <location>
        <begin position="663"/>
        <end position="686"/>
    </location>
</feature>
<protein>
    <recommendedName>
        <fullName evidence="12">G-protein coupled receptors family 3 profile domain-containing protein</fullName>
    </recommendedName>
</protein>
<evidence type="ECO:0000256" key="2">
    <source>
        <dbReference type="ARBA" id="ARBA00022475"/>
    </source>
</evidence>
<evidence type="ECO:0000313" key="14">
    <source>
        <dbReference type="Proteomes" id="UP000316759"/>
    </source>
</evidence>
<evidence type="ECO:0000256" key="4">
    <source>
        <dbReference type="ARBA" id="ARBA00022989"/>
    </source>
</evidence>
<keyword evidence="8" id="KW-0325">Glycoprotein</keyword>
<dbReference type="EMBL" id="SUNJ01014822">
    <property type="protein sequence ID" value="TPP56226.1"/>
    <property type="molecule type" value="Genomic_DNA"/>
</dbReference>
<evidence type="ECO:0000256" key="7">
    <source>
        <dbReference type="ARBA" id="ARBA00023170"/>
    </source>
</evidence>
<dbReference type="PANTHER" id="PTHR24060">
    <property type="entry name" value="METABOTROPIC GLUTAMATE RECEPTOR"/>
    <property type="match status" value="1"/>
</dbReference>
<dbReference type="Gene3D" id="3.40.50.2300">
    <property type="match status" value="2"/>
</dbReference>
<gene>
    <name evidence="13" type="ORF">FGIG_02074</name>
</gene>
<dbReference type="InterPro" id="IPR038550">
    <property type="entry name" value="GPCR_3_9-Cys_sf"/>
</dbReference>
<feature type="region of interest" description="Disordered" evidence="10">
    <location>
        <begin position="947"/>
        <end position="973"/>
    </location>
</feature>
<evidence type="ECO:0000313" key="13">
    <source>
        <dbReference type="EMBL" id="TPP56226.1"/>
    </source>
</evidence>
<keyword evidence="9" id="KW-0807">Transducer</keyword>
<dbReference type="InterPro" id="IPR017978">
    <property type="entry name" value="GPCR_3_C"/>
</dbReference>
<feature type="transmembrane region" description="Helical" evidence="11">
    <location>
        <begin position="850"/>
        <end position="872"/>
    </location>
</feature>
<feature type="transmembrane region" description="Helical" evidence="11">
    <location>
        <begin position="715"/>
        <end position="736"/>
    </location>
</feature>
<dbReference type="InterPro" id="IPR050726">
    <property type="entry name" value="mGluR"/>
</dbReference>
<keyword evidence="6 11" id="KW-0472">Membrane</keyword>
<comment type="subcellular location">
    <subcellularLocation>
        <location evidence="1">Cell membrane</location>
        <topology evidence="1">Multi-pass membrane protein</topology>
    </subcellularLocation>
</comment>
<dbReference type="GO" id="GO:0004930">
    <property type="term" value="F:G protein-coupled receptor activity"/>
    <property type="evidence" value="ECO:0007669"/>
    <property type="project" value="UniProtKB-KW"/>
</dbReference>
<keyword evidence="2" id="KW-1003">Cell membrane</keyword>
<evidence type="ECO:0000259" key="12">
    <source>
        <dbReference type="PROSITE" id="PS50259"/>
    </source>
</evidence>
<dbReference type="Proteomes" id="UP000316759">
    <property type="component" value="Unassembled WGS sequence"/>
</dbReference>
<dbReference type="OrthoDB" id="425344at2759"/>
<feature type="transmembrane region" description="Helical" evidence="11">
    <location>
        <begin position="814"/>
        <end position="838"/>
    </location>
</feature>
<dbReference type="GO" id="GO:0005886">
    <property type="term" value="C:plasma membrane"/>
    <property type="evidence" value="ECO:0007669"/>
    <property type="project" value="UniProtKB-SubCell"/>
</dbReference>
<feature type="transmembrane region" description="Helical" evidence="11">
    <location>
        <begin position="779"/>
        <end position="802"/>
    </location>
</feature>
<evidence type="ECO:0000256" key="11">
    <source>
        <dbReference type="SAM" id="Phobius"/>
    </source>
</evidence>
<name>A0A504Y6M6_FASGI</name>
<feature type="transmembrane region" description="Helical" evidence="11">
    <location>
        <begin position="639"/>
        <end position="657"/>
    </location>
</feature>
<keyword evidence="5" id="KW-0297">G-protein coupled receptor</keyword>
<evidence type="ECO:0000256" key="1">
    <source>
        <dbReference type="ARBA" id="ARBA00004651"/>
    </source>
</evidence>
<feature type="region of interest" description="Disordered" evidence="10">
    <location>
        <begin position="1006"/>
        <end position="1026"/>
    </location>
</feature>
<dbReference type="InterPro" id="IPR000337">
    <property type="entry name" value="GPCR_3"/>
</dbReference>
<sequence>MLFQLTTTQPRLHTIWILYILLFGGITQRDYSLKITAFRYTPFNYPGDVYLGVFVPLHSMRTSDSDRSLAVRDVKNGAPMTKLGFKFLEAILSAIDDINGRQDYLNVTLGAVVYDSYNDPDTALDESLVLISKMSLVAVVGPALSDVALSVANLFKLFAIPQISYYTGAPKLSDHRKFPTFLRTVPSARTTVKALVRFLRRYDWIYVNVITDNSDYGESTLSQLQEELYAAEDTVCLAQTIRLGNTGPRDNDWEAALQLLWRSESRVNVILCSSLMTSWTIKTVSKWPKHIRDRFLWIGTNSILEDFPNLENPLYANSVNLSPTDFAHFILVLPKIVSPDIVEKYRINLQRDYGALNWRDNYLFTFCGCIPNATGAVVPEKHICNDLQNRRCLHELHKDAVFYVPNTQNAVYSLAEALRRCEIRRSGKNLACANEQLAVETLLHYLRDYNFTGFGNKTFDFFKNSDGYPRYTIISYSASRLKWEVLVEYDDQLLSPFYNEDRTVLSQVQITHANSHCSEPCDTGQAVRPDPRIKCCWLCLNCSHDQIVTQLSSNDVYLVNSSPVLPSSVCRFCEPGTKPNENRTRCDKLPLVHMDLKNRFAIVVVTVCLTALVITIVTTVVYAYHWCTPVIRASGRESTIVLLLGIFLSYIFPIVIVSRGPELSICVVALVAPGLCSAISYAAIFARIHRIERIFRANQSALRLPRKYTSRKYQIILMLVIVTTEVILLGITLYLWPPTVKKVLYGQPADTGYHPKEPGYEVIVQVGIENNRLVCFDSISVVTFTGLLIPVFLMIVTMIHAYKIRKVPTGFNEARALGFVNYVNAILFIMIPIMMQMIPLQTTEMIPLSVLLIITATNQLCVLVLPKIYIVLFKPHKNTRLGIMQRIRTQSQIDIIDNMNELIDSRGVRLATLNGLAANNQPFQELSPVDLSLWPVTVERQLTRERAQTTPEFPGIPSSRKKDGRVERNKTRYRSTSVMDAAQTNSENVHLLDHQSREVAFKLPIQDGHSPTSTVMKDPDVSSNQYPEHHTYVFQTRIRYRDQ</sequence>
<evidence type="ECO:0000256" key="6">
    <source>
        <dbReference type="ARBA" id="ARBA00023136"/>
    </source>
</evidence>
<feature type="transmembrane region" description="Helical" evidence="11">
    <location>
        <begin position="600"/>
        <end position="627"/>
    </location>
</feature>
<keyword evidence="4 11" id="KW-1133">Transmembrane helix</keyword>
<proteinExistence type="predicted"/>
<evidence type="ECO:0000256" key="8">
    <source>
        <dbReference type="ARBA" id="ARBA00023180"/>
    </source>
</evidence>
<feature type="compositionally biased region" description="Basic and acidic residues" evidence="10">
    <location>
        <begin position="960"/>
        <end position="970"/>
    </location>
</feature>
<dbReference type="InterPro" id="IPR001828">
    <property type="entry name" value="ANF_lig-bd_rcpt"/>
</dbReference>
<comment type="caution">
    <text evidence="13">The sequence shown here is derived from an EMBL/GenBank/DDBJ whole genome shotgun (WGS) entry which is preliminary data.</text>
</comment>
<dbReference type="PRINTS" id="PR00248">
    <property type="entry name" value="GPCRMGR"/>
</dbReference>
<keyword evidence="3 11" id="KW-0812">Transmembrane</keyword>
<reference evidence="13 14" key="1">
    <citation type="submission" date="2019-04" db="EMBL/GenBank/DDBJ databases">
        <title>Annotation for the trematode Fasciola gigantica.</title>
        <authorList>
            <person name="Choi Y.-J."/>
        </authorList>
    </citation>
    <scope>NUCLEOTIDE SEQUENCE [LARGE SCALE GENOMIC DNA]</scope>
    <source>
        <strain evidence="13">Uganda_cow_1</strain>
    </source>
</reference>
<feature type="domain" description="G-protein coupled receptors family 3 profile" evidence="12">
    <location>
        <begin position="600"/>
        <end position="880"/>
    </location>
</feature>
<dbReference type="STRING" id="46835.A0A504Y6M6"/>
<keyword evidence="14" id="KW-1185">Reference proteome</keyword>
<accession>A0A504Y6M6</accession>
<evidence type="ECO:0000256" key="5">
    <source>
        <dbReference type="ARBA" id="ARBA00023040"/>
    </source>
</evidence>
<evidence type="ECO:0000256" key="3">
    <source>
        <dbReference type="ARBA" id="ARBA00022692"/>
    </source>
</evidence>
<feature type="compositionally biased region" description="Polar residues" evidence="10">
    <location>
        <begin position="1009"/>
        <end position="1026"/>
    </location>
</feature>
<keyword evidence="7" id="KW-0675">Receptor</keyword>
<evidence type="ECO:0000256" key="9">
    <source>
        <dbReference type="ARBA" id="ARBA00023224"/>
    </source>
</evidence>